<proteinExistence type="predicted"/>
<name>A1HUA5_9FIRM</name>
<dbReference type="PANTHER" id="PTHR43681">
    <property type="entry name" value="TRANSMEMBRANE GTPASE FZO"/>
    <property type="match status" value="1"/>
</dbReference>
<dbReference type="Proteomes" id="UP000005139">
    <property type="component" value="Unassembled WGS sequence"/>
</dbReference>
<gene>
    <name evidence="4" type="ORF">TcarDRAFT_0149</name>
</gene>
<reference evidence="4 5" key="1">
    <citation type="submission" date="2007-01" db="EMBL/GenBank/DDBJ databases">
        <title>Annotation of the draft genome assembly of Thermosinus carboxydivorans Nor1.</title>
        <authorList>
            <consortium name="US DOE Joint Genome Institute (JGI-ORNL)"/>
            <person name="Larimer F."/>
            <person name="Land M."/>
            <person name="Hauser L."/>
        </authorList>
    </citation>
    <scope>NUCLEOTIDE SEQUENCE [LARGE SCALE GENOMIC DNA]</scope>
    <source>
        <strain evidence="4 5">Nor1</strain>
    </source>
</reference>
<keyword evidence="2" id="KW-0342">GTP-binding</keyword>
<dbReference type="AlphaFoldDB" id="A1HUA5"/>
<sequence length="579" mass="66956">MLDNYTKSKQEIVSVLDEIFHMLLGLKFNNDALNAFKDKIDRVRLDRFNLVVVGQYKRGKTTFINALLGADILPTAIVPLTSIVTIMEYGEQVEATVEFLDKAPQKIEIAALPQYITETENPNNFKNVKLVTITYPSPYLQGGLRLIDTPGIGSVFQHNTDVTYSFLQEVDAAIFLLSADPPISRDECQFLKDITKYVRKIFFIQNKIDLVNEKDREQSMNFSQKIIKQEVKLDEIAIFPLSAKMALEGAITDNASLIGKSKIGDFLHMLEQFLINERKQTLIKSAVLMGKQLLSEATLKIDLEMASLDMPINEIEQKLVRLREHAQGLSQDKQDVAYLLKGELDRFNTRMEQAINKFKAETIEQLKKKVRERFLKNTSRLEEQAINSFLAGAINEQFEIWQKNNEREIQDWLLTLKQRFEAKNRQLIDDMKRLASNLFHVDFTPSSLCVDLDQKSNLYFLTEIPKPMFNSLGGFHKWLPVAWSKQIIIKRKLDELEELVDMNCGRIRHDLFTRTAKTIEEFRRRLEDSLDRMTADIIITIETVVRNKQQGEQQIRKRKSELENIRSRLTALNTALDLF</sequence>
<dbReference type="EMBL" id="AAWL01000036">
    <property type="protein sequence ID" value="EAX46384.1"/>
    <property type="molecule type" value="Genomic_DNA"/>
</dbReference>
<feature type="domain" description="Dynamin N-terminal" evidence="3">
    <location>
        <begin position="50"/>
        <end position="197"/>
    </location>
</feature>
<reference evidence="4 5" key="2">
    <citation type="submission" date="2007-01" db="EMBL/GenBank/DDBJ databases">
        <title>Sequencing of the draft genome and assembly of Thermosinus carboxydivorans Nor1.</title>
        <authorList>
            <consortium name="US DOE Joint Genome Institute (JGI-PGF)"/>
            <person name="Copeland A."/>
            <person name="Lucas S."/>
            <person name="Lapidus A."/>
            <person name="Barry K."/>
            <person name="Glavina del Rio T."/>
            <person name="Dalin E."/>
            <person name="Tice H."/>
            <person name="Bruce D."/>
            <person name="Pitluck S."/>
            <person name="Richardson P."/>
        </authorList>
    </citation>
    <scope>NUCLEOTIDE SEQUENCE [LARGE SCALE GENOMIC DNA]</scope>
    <source>
        <strain evidence="4 5">Nor1</strain>
    </source>
</reference>
<organism evidence="4 5">
    <name type="scientific">Thermosinus carboxydivorans Nor1</name>
    <dbReference type="NCBI Taxonomy" id="401526"/>
    <lineage>
        <taxon>Bacteria</taxon>
        <taxon>Bacillati</taxon>
        <taxon>Bacillota</taxon>
        <taxon>Negativicutes</taxon>
        <taxon>Selenomonadales</taxon>
        <taxon>Sporomusaceae</taxon>
        <taxon>Thermosinus</taxon>
    </lineage>
</organism>
<accession>A1HUA5</accession>
<dbReference type="InterPro" id="IPR005225">
    <property type="entry name" value="Small_GTP-bd"/>
</dbReference>
<dbReference type="PANTHER" id="PTHR43681:SF1">
    <property type="entry name" value="SARCALUMENIN"/>
    <property type="match status" value="1"/>
</dbReference>
<dbReference type="Gene3D" id="3.40.50.300">
    <property type="entry name" value="P-loop containing nucleotide triphosphate hydrolases"/>
    <property type="match status" value="1"/>
</dbReference>
<dbReference type="InterPro" id="IPR027417">
    <property type="entry name" value="P-loop_NTPase"/>
</dbReference>
<dbReference type="InterPro" id="IPR045063">
    <property type="entry name" value="Dynamin_N"/>
</dbReference>
<evidence type="ECO:0000256" key="1">
    <source>
        <dbReference type="ARBA" id="ARBA00022741"/>
    </source>
</evidence>
<keyword evidence="5" id="KW-1185">Reference proteome</keyword>
<dbReference type="CDD" id="cd09912">
    <property type="entry name" value="DLP_2"/>
    <property type="match status" value="1"/>
</dbReference>
<evidence type="ECO:0000256" key="2">
    <source>
        <dbReference type="ARBA" id="ARBA00023134"/>
    </source>
</evidence>
<dbReference type="GO" id="GO:0005525">
    <property type="term" value="F:GTP binding"/>
    <property type="evidence" value="ECO:0007669"/>
    <property type="project" value="UniProtKB-KW"/>
</dbReference>
<evidence type="ECO:0000313" key="5">
    <source>
        <dbReference type="Proteomes" id="UP000005139"/>
    </source>
</evidence>
<dbReference type="RefSeq" id="WP_007290609.1">
    <property type="nucleotide sequence ID" value="NZ_AAWL01000036.1"/>
</dbReference>
<dbReference type="SUPFAM" id="SSF52540">
    <property type="entry name" value="P-loop containing nucleoside triphosphate hydrolases"/>
    <property type="match status" value="1"/>
</dbReference>
<dbReference type="OrthoDB" id="9802035at2"/>
<evidence type="ECO:0000259" key="3">
    <source>
        <dbReference type="Pfam" id="PF00350"/>
    </source>
</evidence>
<dbReference type="InterPro" id="IPR051943">
    <property type="entry name" value="TRAFAC_Dynamin-like_GTPase"/>
</dbReference>
<dbReference type="Pfam" id="PF00350">
    <property type="entry name" value="Dynamin_N"/>
    <property type="match status" value="1"/>
</dbReference>
<protein>
    <submittedName>
        <fullName evidence="4">Dynamin family protein</fullName>
    </submittedName>
</protein>
<evidence type="ECO:0000313" key="4">
    <source>
        <dbReference type="EMBL" id="EAX46384.1"/>
    </source>
</evidence>
<dbReference type="NCBIfam" id="TIGR00231">
    <property type="entry name" value="small_GTP"/>
    <property type="match status" value="1"/>
</dbReference>
<dbReference type="eggNOG" id="COG0699">
    <property type="taxonomic scope" value="Bacteria"/>
</dbReference>
<comment type="caution">
    <text evidence="4">The sequence shown here is derived from an EMBL/GenBank/DDBJ whole genome shotgun (WGS) entry which is preliminary data.</text>
</comment>
<keyword evidence="1" id="KW-0547">Nucleotide-binding</keyword>